<dbReference type="SUPFAM" id="SSF56801">
    <property type="entry name" value="Acetyl-CoA synthetase-like"/>
    <property type="match status" value="1"/>
</dbReference>
<evidence type="ECO:0000313" key="5">
    <source>
        <dbReference type="Proteomes" id="UP000286045"/>
    </source>
</evidence>
<dbReference type="Pfam" id="PF13193">
    <property type="entry name" value="AMP-binding_C"/>
    <property type="match status" value="1"/>
</dbReference>
<reference evidence="4 5" key="1">
    <citation type="submission" date="2018-12" db="EMBL/GenBank/DDBJ databases">
        <title>Draft genome sequence of Xylaria grammica IHI A82.</title>
        <authorList>
            <person name="Buettner E."/>
            <person name="Kellner H."/>
        </authorList>
    </citation>
    <scope>NUCLEOTIDE SEQUENCE [LARGE SCALE GENOMIC DNA]</scope>
    <source>
        <strain evidence="4 5">IHI A82</strain>
    </source>
</reference>
<dbReference type="EMBL" id="RYZI01000066">
    <property type="protein sequence ID" value="RWA11887.1"/>
    <property type="molecule type" value="Genomic_DNA"/>
</dbReference>
<dbReference type="GO" id="GO:0031956">
    <property type="term" value="F:medium-chain fatty acid-CoA ligase activity"/>
    <property type="evidence" value="ECO:0007669"/>
    <property type="project" value="TreeGrafter"/>
</dbReference>
<dbReference type="Gene3D" id="3.30.300.30">
    <property type="match status" value="1"/>
</dbReference>
<dbReference type="PANTHER" id="PTHR43201">
    <property type="entry name" value="ACYL-COA SYNTHETASE"/>
    <property type="match status" value="1"/>
</dbReference>
<evidence type="ECO:0008006" key="6">
    <source>
        <dbReference type="Google" id="ProtNLM"/>
    </source>
</evidence>
<comment type="caution">
    <text evidence="4">The sequence shown here is derived from an EMBL/GenBank/DDBJ whole genome shotgun (WGS) entry which is preliminary data.</text>
</comment>
<dbReference type="Proteomes" id="UP000286045">
    <property type="component" value="Unassembled WGS sequence"/>
</dbReference>
<dbReference type="InterPro" id="IPR042099">
    <property type="entry name" value="ANL_N_sf"/>
</dbReference>
<evidence type="ECO:0000313" key="4">
    <source>
        <dbReference type="EMBL" id="RWA11887.1"/>
    </source>
</evidence>
<dbReference type="PANTHER" id="PTHR43201:SF30">
    <property type="entry name" value="AMP-DEPENDENT SYNTHETASE_LIGASE DOMAIN-CONTAINING PROTEIN"/>
    <property type="match status" value="1"/>
</dbReference>
<evidence type="ECO:0000256" key="1">
    <source>
        <dbReference type="SAM" id="MobiDB-lite"/>
    </source>
</evidence>
<dbReference type="Gene3D" id="3.40.50.12780">
    <property type="entry name" value="N-terminal domain of ligase-like"/>
    <property type="match status" value="1"/>
</dbReference>
<dbReference type="STRING" id="363999.A0A439DBU9"/>
<sequence length="489" mass="53182">MPSSEAADMGGEQRRNSDFNGTAEPSVRECNIGQLLDRASSKHPGKLALVSRWQGQRLSYEQLQTSCHAVARDLVSLDVRPGDRVMVLAGNSVQFVQLFLAVGAIGAIFSVLNPASTTEEVMSAIELLEPKCIFIADRVGYRQNATLLGTLQQQSTSLWKLVVLSEGASLRESIAMHGGTCPRTIDRELSDDATGWATADPNKALCIQFTSVLPSDVFIAEDSLEAISVERCTVIHAVPTMFRAMVDHPDAEKHLIVDTLRTGIVAGSKLSRSFVSEVIPNMRIKSLAYGYVGTALPHAAVRVVNDDMVTLPSGSSGELLVSGSFVFLGYYKNSKATEKTRITDSKGVTWVKTGDTVCLDTQGHCTITGRVKDMIKRGGENIFPGDIEDVLQQHPCIDIAAVVGVPDEKWGERVVAFIQCYQIQGSKGFSNPKELKVWLRGRLAPHKFPAQFYFLGEGEGVPASLPRNFSGKLLKSELQRIAERLTGNS</sequence>
<dbReference type="GO" id="GO:0006631">
    <property type="term" value="P:fatty acid metabolic process"/>
    <property type="evidence" value="ECO:0007669"/>
    <property type="project" value="TreeGrafter"/>
</dbReference>
<dbReference type="InterPro" id="IPR025110">
    <property type="entry name" value="AMP-bd_C"/>
</dbReference>
<keyword evidence="5" id="KW-1185">Reference proteome</keyword>
<evidence type="ECO:0000259" key="3">
    <source>
        <dbReference type="Pfam" id="PF13193"/>
    </source>
</evidence>
<accession>A0A439DBU9</accession>
<evidence type="ECO:0000259" key="2">
    <source>
        <dbReference type="Pfam" id="PF00501"/>
    </source>
</evidence>
<dbReference type="Pfam" id="PF00501">
    <property type="entry name" value="AMP-binding"/>
    <property type="match status" value="1"/>
</dbReference>
<organism evidence="4 5">
    <name type="scientific">Xylaria grammica</name>
    <dbReference type="NCBI Taxonomy" id="363999"/>
    <lineage>
        <taxon>Eukaryota</taxon>
        <taxon>Fungi</taxon>
        <taxon>Dikarya</taxon>
        <taxon>Ascomycota</taxon>
        <taxon>Pezizomycotina</taxon>
        <taxon>Sordariomycetes</taxon>
        <taxon>Xylariomycetidae</taxon>
        <taxon>Xylariales</taxon>
        <taxon>Xylariaceae</taxon>
        <taxon>Xylaria</taxon>
    </lineage>
</organism>
<dbReference type="InterPro" id="IPR045851">
    <property type="entry name" value="AMP-bd_C_sf"/>
</dbReference>
<feature type="domain" description="AMP-dependent synthetase/ligase" evidence="2">
    <location>
        <begin position="37"/>
        <end position="211"/>
    </location>
</feature>
<dbReference type="AlphaFoldDB" id="A0A439DBU9"/>
<feature type="domain" description="AMP-binding enzyme C-terminal" evidence="3">
    <location>
        <begin position="387"/>
        <end position="457"/>
    </location>
</feature>
<protein>
    <recommendedName>
        <fullName evidence="6">AMP-dependent synthetase/ligase domain-containing protein</fullName>
    </recommendedName>
</protein>
<dbReference type="InterPro" id="IPR000873">
    <property type="entry name" value="AMP-dep_synth/lig_dom"/>
</dbReference>
<dbReference type="Gene3D" id="3.40.50.980">
    <property type="match status" value="1"/>
</dbReference>
<proteinExistence type="predicted"/>
<name>A0A439DBU9_9PEZI</name>
<gene>
    <name evidence="4" type="ORF">EKO27_g3187</name>
</gene>
<feature type="region of interest" description="Disordered" evidence="1">
    <location>
        <begin position="1"/>
        <end position="25"/>
    </location>
</feature>